<organism evidence="2 3">
    <name type="scientific">Hyphomonas johnsonii MHS-2</name>
    <dbReference type="NCBI Taxonomy" id="1280950"/>
    <lineage>
        <taxon>Bacteria</taxon>
        <taxon>Pseudomonadati</taxon>
        <taxon>Pseudomonadota</taxon>
        <taxon>Alphaproteobacteria</taxon>
        <taxon>Hyphomonadales</taxon>
        <taxon>Hyphomonadaceae</taxon>
        <taxon>Hyphomonas</taxon>
    </lineage>
</organism>
<evidence type="ECO:0000313" key="2">
    <source>
        <dbReference type="EMBL" id="KCZ91598.1"/>
    </source>
</evidence>
<dbReference type="Proteomes" id="UP000025171">
    <property type="component" value="Unassembled WGS sequence"/>
</dbReference>
<dbReference type="InterPro" id="IPR003754">
    <property type="entry name" value="4pyrrol_synth_uPrphyn_synth"/>
</dbReference>
<dbReference type="Gene3D" id="3.40.50.10090">
    <property type="match status" value="2"/>
</dbReference>
<dbReference type="OrthoDB" id="7204250at2"/>
<comment type="caution">
    <text evidence="2">The sequence shown here is derived from an EMBL/GenBank/DDBJ whole genome shotgun (WGS) entry which is preliminary data.</text>
</comment>
<protein>
    <submittedName>
        <fullName evidence="2">Uroporphyrinogen-III synthase</fullName>
    </submittedName>
</protein>
<dbReference type="STRING" id="1280950.HJO_10792"/>
<dbReference type="GO" id="GO:0004852">
    <property type="term" value="F:uroporphyrinogen-III synthase activity"/>
    <property type="evidence" value="ECO:0007669"/>
    <property type="project" value="InterPro"/>
</dbReference>
<proteinExistence type="predicted"/>
<accession>A0A059FMC6</accession>
<dbReference type="RefSeq" id="WP_051618520.1">
    <property type="nucleotide sequence ID" value="NZ_ARYK01000005.1"/>
</dbReference>
<gene>
    <name evidence="2" type="ORF">HJO_10792</name>
</gene>
<dbReference type="CDD" id="cd06578">
    <property type="entry name" value="HemD"/>
    <property type="match status" value="1"/>
</dbReference>
<dbReference type="eggNOG" id="COG1587">
    <property type="taxonomic scope" value="Bacteria"/>
</dbReference>
<dbReference type="Pfam" id="PF02602">
    <property type="entry name" value="HEM4"/>
    <property type="match status" value="1"/>
</dbReference>
<name>A0A059FMC6_9PROT</name>
<dbReference type="GO" id="GO:0033014">
    <property type="term" value="P:tetrapyrrole biosynthetic process"/>
    <property type="evidence" value="ECO:0007669"/>
    <property type="project" value="InterPro"/>
</dbReference>
<keyword evidence="3" id="KW-1185">Reference proteome</keyword>
<sequence>MSLPVIVTRAEPGAAETAARLAALGYAPIVSPALVVESLPDAPLDMDGIDHLIFTSANGVRAFLARRAVGAETVWCVGDATAAAARQGGGKDVREGDGNAIALARLIIAAPEARTGGLLHVANDTPAGDLVAQLKAAGLDARFAALYRTVPVPALSAAATAALASGPAAVLVHSAKGAAAFRAAVAAAGLDLSGAVIAAISNAAAGPLAGCGAKAIIAAAHPSEAALMAALERGL</sequence>
<dbReference type="SUPFAM" id="SSF69618">
    <property type="entry name" value="HemD-like"/>
    <property type="match status" value="1"/>
</dbReference>
<evidence type="ECO:0000313" key="3">
    <source>
        <dbReference type="Proteomes" id="UP000025171"/>
    </source>
</evidence>
<dbReference type="EMBL" id="ARYK01000005">
    <property type="protein sequence ID" value="KCZ91598.1"/>
    <property type="molecule type" value="Genomic_DNA"/>
</dbReference>
<dbReference type="InterPro" id="IPR036108">
    <property type="entry name" value="4pyrrol_syn_uPrphyn_synt_sf"/>
</dbReference>
<evidence type="ECO:0000259" key="1">
    <source>
        <dbReference type="Pfam" id="PF02602"/>
    </source>
</evidence>
<reference evidence="2 3" key="1">
    <citation type="journal article" date="2014" name="Antonie Van Leeuwenhoek">
        <title>Hyphomonas beringensis sp. nov. and Hyphomonas chukchiensis sp. nov., isolated from surface seawater of the Bering Sea and Chukchi Sea.</title>
        <authorList>
            <person name="Li C."/>
            <person name="Lai Q."/>
            <person name="Li G."/>
            <person name="Dong C."/>
            <person name="Wang J."/>
            <person name="Liao Y."/>
            <person name="Shao Z."/>
        </authorList>
    </citation>
    <scope>NUCLEOTIDE SEQUENCE [LARGE SCALE GENOMIC DNA]</scope>
    <source>
        <strain evidence="2 3">MHS-2</strain>
    </source>
</reference>
<dbReference type="PATRIC" id="fig|1280950.3.peg.2160"/>
<dbReference type="AlphaFoldDB" id="A0A059FMC6"/>
<feature type="domain" description="Tetrapyrrole biosynthesis uroporphyrinogen III synthase" evidence="1">
    <location>
        <begin position="16"/>
        <end position="228"/>
    </location>
</feature>